<evidence type="ECO:0000313" key="4">
    <source>
        <dbReference type="Proteomes" id="UP000004995"/>
    </source>
</evidence>
<reference evidence="2 4" key="1">
    <citation type="journal article" date="2012" name="Nat. Biotechnol.">
        <title>Reference genome sequence of the model plant Setaria.</title>
        <authorList>
            <person name="Bennetzen J.L."/>
            <person name="Schmutz J."/>
            <person name="Wang H."/>
            <person name="Percifield R."/>
            <person name="Hawkins J."/>
            <person name="Pontaroli A.C."/>
            <person name="Estep M."/>
            <person name="Feng L."/>
            <person name="Vaughn J.N."/>
            <person name="Grimwood J."/>
            <person name="Jenkins J."/>
            <person name="Barry K."/>
            <person name="Lindquist E."/>
            <person name="Hellsten U."/>
            <person name="Deshpande S."/>
            <person name="Wang X."/>
            <person name="Wu X."/>
            <person name="Mitros T."/>
            <person name="Triplett J."/>
            <person name="Yang X."/>
            <person name="Ye C.Y."/>
            <person name="Mauro-Herrera M."/>
            <person name="Wang L."/>
            <person name="Li P."/>
            <person name="Sharma M."/>
            <person name="Sharma R."/>
            <person name="Ronald P.C."/>
            <person name="Panaud O."/>
            <person name="Kellogg E.A."/>
            <person name="Brutnell T.P."/>
            <person name="Doust A.N."/>
            <person name="Tuskan G.A."/>
            <person name="Rokhsar D."/>
            <person name="Devos K.M."/>
        </authorList>
    </citation>
    <scope>NUCLEOTIDE SEQUENCE [LARGE SCALE GENOMIC DNA]</scope>
    <source>
        <strain evidence="4">cv. Yugu1</strain>
        <strain evidence="2">Yugu1</strain>
    </source>
</reference>
<protein>
    <recommendedName>
        <fullName evidence="5">Dirigent protein</fullName>
    </recommendedName>
</protein>
<evidence type="ECO:0000313" key="2">
    <source>
        <dbReference type="EMBL" id="RCV41888.1"/>
    </source>
</evidence>
<evidence type="ECO:0000313" key="3">
    <source>
        <dbReference type="EnsemblPlants" id="KQK88109"/>
    </source>
</evidence>
<proteinExistence type="predicted"/>
<sequence length="93" mass="9292">MAAASSRSLAAACVLSVLLAGCLATAADARRLLLVTAAMPPVADYMDMTMSPALAPGPEPGSDDLAGTMLFHGRGLLDGGIRLAGRLLLGLGL</sequence>
<feature type="signal peptide" evidence="1">
    <location>
        <begin position="1"/>
        <end position="29"/>
    </location>
</feature>
<reference evidence="2" key="2">
    <citation type="submission" date="2015-07" db="EMBL/GenBank/DDBJ databases">
        <authorList>
            <person name="Noorani M."/>
        </authorList>
    </citation>
    <scope>NUCLEOTIDE SEQUENCE</scope>
    <source>
        <strain evidence="2">Yugu1</strain>
    </source>
</reference>
<dbReference type="HOGENOM" id="CLU_2403756_0_0_1"/>
<organism evidence="3 4">
    <name type="scientific">Setaria italica</name>
    <name type="common">Foxtail millet</name>
    <name type="synonym">Panicum italicum</name>
    <dbReference type="NCBI Taxonomy" id="4555"/>
    <lineage>
        <taxon>Eukaryota</taxon>
        <taxon>Viridiplantae</taxon>
        <taxon>Streptophyta</taxon>
        <taxon>Embryophyta</taxon>
        <taxon>Tracheophyta</taxon>
        <taxon>Spermatophyta</taxon>
        <taxon>Magnoliopsida</taxon>
        <taxon>Liliopsida</taxon>
        <taxon>Poales</taxon>
        <taxon>Poaceae</taxon>
        <taxon>PACMAD clade</taxon>
        <taxon>Panicoideae</taxon>
        <taxon>Panicodae</taxon>
        <taxon>Paniceae</taxon>
        <taxon>Cenchrinae</taxon>
        <taxon>Setaria</taxon>
    </lineage>
</organism>
<dbReference type="EMBL" id="CM003536">
    <property type="protein sequence ID" value="RCV41888.1"/>
    <property type="molecule type" value="Genomic_DNA"/>
</dbReference>
<accession>K4AN07</accession>
<dbReference type="EMBL" id="AGNK02005484">
    <property type="status" value="NOT_ANNOTATED_CDS"/>
    <property type="molecule type" value="Genomic_DNA"/>
</dbReference>
<dbReference type="AlphaFoldDB" id="K4AN07"/>
<dbReference type="Proteomes" id="UP000004995">
    <property type="component" value="Unassembled WGS sequence"/>
</dbReference>
<dbReference type="EnsemblPlants" id="KQK88109">
    <property type="protein sequence ID" value="KQK88109"/>
    <property type="gene ID" value="SETIT_040303mg"/>
</dbReference>
<evidence type="ECO:0000256" key="1">
    <source>
        <dbReference type="SAM" id="SignalP"/>
    </source>
</evidence>
<keyword evidence="1" id="KW-0732">Signal</keyword>
<reference evidence="3" key="3">
    <citation type="submission" date="2018-08" db="UniProtKB">
        <authorList>
            <consortium name="EnsemblPlants"/>
        </authorList>
    </citation>
    <scope>IDENTIFICATION</scope>
    <source>
        <strain evidence="3">Yugu1</strain>
    </source>
</reference>
<gene>
    <name evidence="2" type="ORF">SETIT_9G170700v2</name>
</gene>
<name>K4AN07_SETIT</name>
<dbReference type="PROSITE" id="PS51257">
    <property type="entry name" value="PROKAR_LIPOPROTEIN"/>
    <property type="match status" value="1"/>
</dbReference>
<evidence type="ECO:0008006" key="5">
    <source>
        <dbReference type="Google" id="ProtNLM"/>
    </source>
</evidence>
<keyword evidence="4" id="KW-1185">Reference proteome</keyword>
<dbReference type="Gramene" id="KQK88109">
    <property type="protein sequence ID" value="KQK88109"/>
    <property type="gene ID" value="SETIT_040303mg"/>
</dbReference>
<feature type="chain" id="PRO_5010129130" description="Dirigent protein" evidence="1">
    <location>
        <begin position="30"/>
        <end position="93"/>
    </location>
</feature>
<dbReference type="OMA" id="TMLFHGR"/>